<keyword evidence="5" id="KW-0808">Transferase</keyword>
<evidence type="ECO:0000256" key="1">
    <source>
        <dbReference type="ARBA" id="ARBA00000085"/>
    </source>
</evidence>
<dbReference type="InterPro" id="IPR003660">
    <property type="entry name" value="HAMP_dom"/>
</dbReference>
<comment type="subcellular location">
    <subcellularLocation>
        <location evidence="2">Cell membrane</location>
    </subcellularLocation>
</comment>
<dbReference type="SUPFAM" id="SSF158472">
    <property type="entry name" value="HAMP domain-like"/>
    <property type="match status" value="1"/>
</dbReference>
<dbReference type="PROSITE" id="PS50109">
    <property type="entry name" value="HIS_KIN"/>
    <property type="match status" value="1"/>
</dbReference>
<keyword evidence="8 12" id="KW-1133">Transmembrane helix</keyword>
<feature type="domain" description="HAMP" evidence="14">
    <location>
        <begin position="225"/>
        <end position="277"/>
    </location>
</feature>
<evidence type="ECO:0000256" key="12">
    <source>
        <dbReference type="SAM" id="Phobius"/>
    </source>
</evidence>
<evidence type="ECO:0000256" key="11">
    <source>
        <dbReference type="ARBA" id="ARBA00035305"/>
    </source>
</evidence>
<reference evidence="15" key="1">
    <citation type="submission" date="2023-06" db="EMBL/GenBank/DDBJ databases">
        <title>Egi l300058.</title>
        <authorList>
            <person name="Gao L."/>
            <person name="Fang B.-Z."/>
            <person name="Li W.-J."/>
        </authorList>
    </citation>
    <scope>NUCLEOTIDE SEQUENCE</scope>
    <source>
        <strain evidence="15">EGI L300058</strain>
    </source>
</reference>
<dbReference type="NCBIfam" id="NF040691">
    <property type="entry name" value="MtrAB_MtrB"/>
    <property type="match status" value="1"/>
</dbReference>
<dbReference type="InterPro" id="IPR036097">
    <property type="entry name" value="HisK_dim/P_sf"/>
</dbReference>
<feature type="transmembrane region" description="Helical" evidence="12">
    <location>
        <begin position="31"/>
        <end position="52"/>
    </location>
</feature>
<dbReference type="Gene3D" id="1.10.287.130">
    <property type="match status" value="1"/>
</dbReference>
<evidence type="ECO:0000256" key="7">
    <source>
        <dbReference type="ARBA" id="ARBA00022777"/>
    </source>
</evidence>
<dbReference type="GO" id="GO:0016301">
    <property type="term" value="F:kinase activity"/>
    <property type="evidence" value="ECO:0007669"/>
    <property type="project" value="UniProtKB-KW"/>
</dbReference>
<protein>
    <recommendedName>
        <fullName evidence="11">Sensor histidine kinase MtrB</fullName>
        <ecNumber evidence="3">2.7.13.3</ecNumber>
    </recommendedName>
</protein>
<dbReference type="CDD" id="cd06225">
    <property type="entry name" value="HAMP"/>
    <property type="match status" value="1"/>
</dbReference>
<dbReference type="EMBL" id="JAUHQA010000001">
    <property type="protein sequence ID" value="MDN4481024.1"/>
    <property type="molecule type" value="Genomic_DNA"/>
</dbReference>
<dbReference type="PANTHER" id="PTHR45436">
    <property type="entry name" value="SENSOR HISTIDINE KINASE YKOH"/>
    <property type="match status" value="1"/>
</dbReference>
<evidence type="ECO:0000256" key="8">
    <source>
        <dbReference type="ARBA" id="ARBA00022989"/>
    </source>
</evidence>
<keyword evidence="7 15" id="KW-0418">Kinase</keyword>
<evidence type="ECO:0000259" key="13">
    <source>
        <dbReference type="PROSITE" id="PS50109"/>
    </source>
</evidence>
<comment type="catalytic activity">
    <reaction evidence="1">
        <text>ATP + protein L-histidine = ADP + protein N-phospho-L-histidine.</text>
        <dbReference type="EC" id="2.7.13.3"/>
    </reaction>
</comment>
<dbReference type="InterPro" id="IPR047669">
    <property type="entry name" value="MtrAB_MtrB"/>
</dbReference>
<evidence type="ECO:0000313" key="15">
    <source>
        <dbReference type="EMBL" id="MDN4481024.1"/>
    </source>
</evidence>
<dbReference type="InterPro" id="IPR004358">
    <property type="entry name" value="Sig_transdc_His_kin-like_C"/>
</dbReference>
<sequence length="550" mass="59561">MTSIARSVGSALAAPVRYATRRWTRSMSLRVVVSTLVMGIGTVALLGAYVTTQIRDGLVDNRVDRVLAESARDAATAQERAETSTAANPQDLQQFVYELQTELRALGGESRGLVMLRSPDNTSSVPLTIGESTTGLRQAVSPDMRDAVADGVAQPWQFVTLPGTEDPGVVVGSQFDIPVAGPYELYFVYSLADEQSTLALIQQVLALGAGVLVALVVAMTWFVTSQAVRPVRQAARVASRLAEGRLSERMTVRGHDEMATLAQTFNEMAESLQRQITRMEHLSRLQRRFVSDVSHELRTPLTTVRMASDVLHDAREGFPPHVSRSAELLSAQLDRFEALLSDLLEISRIDAGAAPLEFEEVDLADVVRDEVEAMLPIAADMGVEIRLHVSAGGHTASIDRPRVGRIVRNLLSNAIEHCQEGAVDVAVGADRRGVAVVVRDYGLGLTTHQVERVFDRFWRADAARARTMGGTGLGLSIAREDAVLHDGRLEAWGQPGKGASFRLLLPRTSEGLGSNAPLPLVMREKDFEVAGPRVEFSPTLVSPSAEGGYL</sequence>
<evidence type="ECO:0000256" key="2">
    <source>
        <dbReference type="ARBA" id="ARBA00004236"/>
    </source>
</evidence>
<dbReference type="Gene3D" id="6.10.340.10">
    <property type="match status" value="1"/>
</dbReference>
<evidence type="ECO:0000313" key="16">
    <source>
        <dbReference type="Proteomes" id="UP001172708"/>
    </source>
</evidence>
<gene>
    <name evidence="15" type="primary">mtrB</name>
    <name evidence="15" type="ORF">QQX02_08835</name>
</gene>
<dbReference type="InterPro" id="IPR036890">
    <property type="entry name" value="HATPase_C_sf"/>
</dbReference>
<evidence type="ECO:0000256" key="5">
    <source>
        <dbReference type="ARBA" id="ARBA00022679"/>
    </source>
</evidence>
<keyword evidence="16" id="KW-1185">Reference proteome</keyword>
<dbReference type="Gene3D" id="3.30.565.10">
    <property type="entry name" value="Histidine kinase-like ATPase, C-terminal domain"/>
    <property type="match status" value="1"/>
</dbReference>
<evidence type="ECO:0000256" key="6">
    <source>
        <dbReference type="ARBA" id="ARBA00022692"/>
    </source>
</evidence>
<evidence type="ECO:0000256" key="4">
    <source>
        <dbReference type="ARBA" id="ARBA00022553"/>
    </source>
</evidence>
<dbReference type="Proteomes" id="UP001172708">
    <property type="component" value="Unassembled WGS sequence"/>
</dbReference>
<comment type="caution">
    <text evidence="15">The sequence shown here is derived from an EMBL/GenBank/DDBJ whole genome shotgun (WGS) entry which is preliminary data.</text>
</comment>
<dbReference type="SMART" id="SM00388">
    <property type="entry name" value="HisKA"/>
    <property type="match status" value="1"/>
</dbReference>
<keyword evidence="9" id="KW-0902">Two-component regulatory system</keyword>
<dbReference type="Pfam" id="PF00672">
    <property type="entry name" value="HAMP"/>
    <property type="match status" value="1"/>
</dbReference>
<keyword evidence="10 12" id="KW-0472">Membrane</keyword>
<dbReference type="CDD" id="cd00082">
    <property type="entry name" value="HisKA"/>
    <property type="match status" value="1"/>
</dbReference>
<accession>A0ABT8GIC8</accession>
<keyword evidence="4" id="KW-0597">Phosphoprotein</keyword>
<dbReference type="Pfam" id="PF02518">
    <property type="entry name" value="HATPase_c"/>
    <property type="match status" value="1"/>
</dbReference>
<feature type="domain" description="Histidine kinase" evidence="13">
    <location>
        <begin position="292"/>
        <end position="509"/>
    </location>
</feature>
<dbReference type="PANTHER" id="PTHR45436:SF5">
    <property type="entry name" value="SENSOR HISTIDINE KINASE TRCS"/>
    <property type="match status" value="1"/>
</dbReference>
<dbReference type="EC" id="2.7.13.3" evidence="3"/>
<dbReference type="Pfam" id="PF00512">
    <property type="entry name" value="HisKA"/>
    <property type="match status" value="1"/>
</dbReference>
<organism evidence="15 16">
    <name type="scientific">Demequina muriae</name>
    <dbReference type="NCBI Taxonomy" id="3051664"/>
    <lineage>
        <taxon>Bacteria</taxon>
        <taxon>Bacillati</taxon>
        <taxon>Actinomycetota</taxon>
        <taxon>Actinomycetes</taxon>
        <taxon>Micrococcales</taxon>
        <taxon>Demequinaceae</taxon>
        <taxon>Demequina</taxon>
    </lineage>
</organism>
<evidence type="ECO:0000256" key="9">
    <source>
        <dbReference type="ARBA" id="ARBA00023012"/>
    </source>
</evidence>
<dbReference type="InterPro" id="IPR005467">
    <property type="entry name" value="His_kinase_dom"/>
</dbReference>
<proteinExistence type="predicted"/>
<dbReference type="InterPro" id="IPR003594">
    <property type="entry name" value="HATPase_dom"/>
</dbReference>
<dbReference type="SUPFAM" id="SSF55874">
    <property type="entry name" value="ATPase domain of HSP90 chaperone/DNA topoisomerase II/histidine kinase"/>
    <property type="match status" value="1"/>
</dbReference>
<dbReference type="PRINTS" id="PR00344">
    <property type="entry name" value="BCTRLSENSOR"/>
</dbReference>
<dbReference type="RefSeq" id="WP_301142519.1">
    <property type="nucleotide sequence ID" value="NZ_JAUHQA010000001.1"/>
</dbReference>
<evidence type="ECO:0000259" key="14">
    <source>
        <dbReference type="PROSITE" id="PS50885"/>
    </source>
</evidence>
<dbReference type="SUPFAM" id="SSF47384">
    <property type="entry name" value="Homodimeric domain of signal transducing histidine kinase"/>
    <property type="match status" value="1"/>
</dbReference>
<evidence type="ECO:0000256" key="3">
    <source>
        <dbReference type="ARBA" id="ARBA00012438"/>
    </source>
</evidence>
<dbReference type="InterPro" id="IPR050428">
    <property type="entry name" value="TCS_sensor_his_kinase"/>
</dbReference>
<evidence type="ECO:0000256" key="10">
    <source>
        <dbReference type="ARBA" id="ARBA00023136"/>
    </source>
</evidence>
<dbReference type="SMART" id="SM00304">
    <property type="entry name" value="HAMP"/>
    <property type="match status" value="1"/>
</dbReference>
<dbReference type="SMART" id="SM00387">
    <property type="entry name" value="HATPase_c"/>
    <property type="match status" value="1"/>
</dbReference>
<keyword evidence="6 12" id="KW-0812">Transmembrane</keyword>
<dbReference type="InterPro" id="IPR003661">
    <property type="entry name" value="HisK_dim/P_dom"/>
</dbReference>
<dbReference type="PROSITE" id="PS50885">
    <property type="entry name" value="HAMP"/>
    <property type="match status" value="1"/>
</dbReference>
<name>A0ABT8GIC8_9MICO</name>